<evidence type="ECO:0000256" key="1">
    <source>
        <dbReference type="SAM" id="MobiDB-lite"/>
    </source>
</evidence>
<reference evidence="3" key="1">
    <citation type="journal article" date="2018" name="Front. Microbiol.">
        <title>Genome-Based Analysis Reveals the Taxonomy and Diversity of the Family Idiomarinaceae.</title>
        <authorList>
            <person name="Liu Y."/>
            <person name="Lai Q."/>
            <person name="Shao Z."/>
        </authorList>
    </citation>
    <scope>NUCLEOTIDE SEQUENCE [LARGE SCALE GENOMIC DNA]</scope>
    <source>
        <strain evidence="3">GBPy7</strain>
    </source>
</reference>
<comment type="caution">
    <text evidence="2">The sequence shown here is derived from an EMBL/GenBank/DDBJ whole genome shotgun (WGS) entry which is preliminary data.</text>
</comment>
<dbReference type="EMBL" id="PIPJ01000009">
    <property type="protein sequence ID" value="RUO18991.1"/>
    <property type="molecule type" value="Genomic_DNA"/>
</dbReference>
<evidence type="ECO:0000313" key="3">
    <source>
        <dbReference type="Proteomes" id="UP000288395"/>
    </source>
</evidence>
<protein>
    <recommendedName>
        <fullName evidence="4">Secreted protein</fullName>
    </recommendedName>
</protein>
<evidence type="ECO:0000313" key="2">
    <source>
        <dbReference type="EMBL" id="RUO18991.1"/>
    </source>
</evidence>
<dbReference type="Proteomes" id="UP000288395">
    <property type="component" value="Unassembled WGS sequence"/>
</dbReference>
<feature type="region of interest" description="Disordered" evidence="1">
    <location>
        <begin position="110"/>
        <end position="129"/>
    </location>
</feature>
<keyword evidence="3" id="KW-1185">Reference proteome</keyword>
<dbReference type="OrthoDB" id="1524207at2"/>
<proteinExistence type="predicted"/>
<dbReference type="PROSITE" id="PS51257">
    <property type="entry name" value="PROKAR_LIPOPROTEIN"/>
    <property type="match status" value="1"/>
</dbReference>
<dbReference type="RefSeq" id="WP_126768081.1">
    <property type="nucleotide sequence ID" value="NZ_PIPJ01000009.1"/>
</dbReference>
<organism evidence="2 3">
    <name type="scientific">Aliidiomarina iranensis</name>
    <dbReference type="NCBI Taxonomy" id="1434071"/>
    <lineage>
        <taxon>Bacteria</taxon>
        <taxon>Pseudomonadati</taxon>
        <taxon>Pseudomonadota</taxon>
        <taxon>Gammaproteobacteria</taxon>
        <taxon>Alteromonadales</taxon>
        <taxon>Idiomarinaceae</taxon>
        <taxon>Aliidiomarina</taxon>
    </lineage>
</organism>
<gene>
    <name evidence="2" type="ORF">CWE08_10555</name>
</gene>
<accession>A0A432VRS2</accession>
<dbReference type="AlphaFoldDB" id="A0A432VRS2"/>
<name>A0A432VRS2_9GAMM</name>
<sequence>MLDSKFIVKNTGLVALALLLTACSAPDEQPQKEFFAALQSLCDNAYAGERVVARPGNDLLNGDEALIVHFRKCSDNQVLAPFHIEQPESGDWDRSRTWIFTQYHDHLSLSHDHREPDGTPASETDYGGVTEDVGTAEQQMFIFSERRGENDETLGWRIEVVPGERYSYGTMADGEWTWRVDFDLTEIVATPPSPWGY</sequence>
<evidence type="ECO:0008006" key="4">
    <source>
        <dbReference type="Google" id="ProtNLM"/>
    </source>
</evidence>